<dbReference type="PANTHER" id="PTHR22950">
    <property type="entry name" value="AMINO ACID TRANSPORTER"/>
    <property type="match status" value="1"/>
</dbReference>
<gene>
    <name evidence="11" type="ORF">BDW59DRAFT_138562</name>
</gene>
<feature type="transmembrane region" description="Helical" evidence="9">
    <location>
        <begin position="181"/>
        <end position="204"/>
    </location>
</feature>
<dbReference type="Pfam" id="PF01490">
    <property type="entry name" value="Aa_trans"/>
    <property type="match status" value="1"/>
</dbReference>
<dbReference type="PANTHER" id="PTHR22950:SF458">
    <property type="entry name" value="SODIUM-COUPLED NEUTRAL AMINO ACID TRANSPORTER 11-RELATED"/>
    <property type="match status" value="1"/>
</dbReference>
<keyword evidence="12" id="KW-1185">Reference proteome</keyword>
<keyword evidence="4 9" id="KW-0812">Transmembrane</keyword>
<name>A0ABR4J0E6_9EURO</name>
<feature type="transmembrane region" description="Helical" evidence="9">
    <location>
        <begin position="303"/>
        <end position="323"/>
    </location>
</feature>
<feature type="transmembrane region" description="Helical" evidence="9">
    <location>
        <begin position="518"/>
        <end position="539"/>
    </location>
</feature>
<keyword evidence="7 9" id="KW-0472">Membrane</keyword>
<keyword evidence="6 9" id="KW-1133">Transmembrane helix</keyword>
<protein>
    <submittedName>
        <fullName evidence="11">Transmembrane amino acid transporter protein-domain-containing protein</fullName>
    </submittedName>
</protein>
<feature type="transmembrane region" description="Helical" evidence="9">
    <location>
        <begin position="385"/>
        <end position="402"/>
    </location>
</feature>
<comment type="caution">
    <text evidence="11">The sequence shown here is derived from an EMBL/GenBank/DDBJ whole genome shotgun (WGS) entry which is preliminary data.</text>
</comment>
<evidence type="ECO:0000313" key="12">
    <source>
        <dbReference type="Proteomes" id="UP001610335"/>
    </source>
</evidence>
<evidence type="ECO:0000256" key="9">
    <source>
        <dbReference type="SAM" id="Phobius"/>
    </source>
</evidence>
<reference evidence="11 12" key="1">
    <citation type="submission" date="2024-07" db="EMBL/GenBank/DDBJ databases">
        <title>Section-level genome sequencing and comparative genomics of Aspergillus sections Usti and Cavernicolus.</title>
        <authorList>
            <consortium name="Lawrence Berkeley National Laboratory"/>
            <person name="Nybo J.L."/>
            <person name="Vesth T.C."/>
            <person name="Theobald S."/>
            <person name="Frisvad J.C."/>
            <person name="Larsen T.O."/>
            <person name="Kjaerboelling I."/>
            <person name="Rothschild-Mancinelli K."/>
            <person name="Lyhne E.K."/>
            <person name="Kogle M.E."/>
            <person name="Barry K."/>
            <person name="Clum A."/>
            <person name="Na H."/>
            <person name="Ledsgaard L."/>
            <person name="Lin J."/>
            <person name="Lipzen A."/>
            <person name="Kuo A."/>
            <person name="Riley R."/>
            <person name="Mondo S."/>
            <person name="LaButti K."/>
            <person name="Haridas S."/>
            <person name="Pangalinan J."/>
            <person name="Salamov A.A."/>
            <person name="Simmons B.A."/>
            <person name="Magnuson J.K."/>
            <person name="Chen J."/>
            <person name="Drula E."/>
            <person name="Henrissat B."/>
            <person name="Wiebenga A."/>
            <person name="Lubbers R.J."/>
            <person name="Gomes A.C."/>
            <person name="Makela M.R."/>
            <person name="Stajich J."/>
            <person name="Grigoriev I.V."/>
            <person name="Mortensen U.H."/>
            <person name="De vries R.P."/>
            <person name="Baker S.E."/>
            <person name="Andersen M.R."/>
        </authorList>
    </citation>
    <scope>NUCLEOTIDE SEQUENCE [LARGE SCALE GENOMIC DNA]</scope>
    <source>
        <strain evidence="11 12">CBS 600.67</strain>
    </source>
</reference>
<feature type="region of interest" description="Disordered" evidence="8">
    <location>
        <begin position="1"/>
        <end position="94"/>
    </location>
</feature>
<feature type="transmembrane region" description="Helical" evidence="9">
    <location>
        <begin position="225"/>
        <end position="250"/>
    </location>
</feature>
<comment type="similarity">
    <text evidence="2">Belongs to the amino acid/polyamine transporter 2 family.</text>
</comment>
<evidence type="ECO:0000259" key="10">
    <source>
        <dbReference type="Pfam" id="PF01490"/>
    </source>
</evidence>
<evidence type="ECO:0000256" key="8">
    <source>
        <dbReference type="SAM" id="MobiDB-lite"/>
    </source>
</evidence>
<feature type="compositionally biased region" description="Basic and acidic residues" evidence="8">
    <location>
        <begin position="80"/>
        <end position="92"/>
    </location>
</feature>
<proteinExistence type="inferred from homology"/>
<feature type="transmembrane region" description="Helical" evidence="9">
    <location>
        <begin position="462"/>
        <end position="479"/>
    </location>
</feature>
<feature type="transmembrane region" description="Helical" evidence="9">
    <location>
        <begin position="422"/>
        <end position="441"/>
    </location>
</feature>
<evidence type="ECO:0000256" key="6">
    <source>
        <dbReference type="ARBA" id="ARBA00022989"/>
    </source>
</evidence>
<feature type="transmembrane region" description="Helical" evidence="9">
    <location>
        <begin position="343"/>
        <end position="364"/>
    </location>
</feature>
<dbReference type="InterPro" id="IPR013057">
    <property type="entry name" value="AA_transpt_TM"/>
</dbReference>
<evidence type="ECO:0000256" key="7">
    <source>
        <dbReference type="ARBA" id="ARBA00023136"/>
    </source>
</evidence>
<evidence type="ECO:0000256" key="3">
    <source>
        <dbReference type="ARBA" id="ARBA00022448"/>
    </source>
</evidence>
<dbReference type="Proteomes" id="UP001610335">
    <property type="component" value="Unassembled WGS sequence"/>
</dbReference>
<accession>A0ABR4J0E6</accession>
<keyword evidence="3" id="KW-0813">Transport</keyword>
<evidence type="ECO:0000256" key="4">
    <source>
        <dbReference type="ARBA" id="ARBA00022692"/>
    </source>
</evidence>
<comment type="subcellular location">
    <subcellularLocation>
        <location evidence="1">Membrane</location>
        <topology evidence="1">Multi-pass membrane protein</topology>
    </subcellularLocation>
</comment>
<feature type="domain" description="Amino acid transporter transmembrane" evidence="10">
    <location>
        <begin position="150"/>
        <end position="539"/>
    </location>
</feature>
<feature type="transmembrane region" description="Helical" evidence="9">
    <location>
        <begin position="270"/>
        <end position="291"/>
    </location>
</feature>
<evidence type="ECO:0000256" key="5">
    <source>
        <dbReference type="ARBA" id="ARBA00022970"/>
    </source>
</evidence>
<feature type="transmembrane region" description="Helical" evidence="9">
    <location>
        <begin position="156"/>
        <end position="175"/>
    </location>
</feature>
<sequence>MPDDERQPSSLAEANGRVELESQRLLSDPSIEEHNNANIINSTPDTPLSRSTPSPLPDGQRRTPRTQNRVRFDIEDDSEDERRTNGDHRDSEETLWLDEEDYTRTNGSLPGRHHAGQRIPLLTNIEAPSVTIATSEELFPEDHLENARPRSGMKMAFMNMANSIIGAGIIGQPYALRQSGMVMGIVLLIALTLTVDWTIRLIVVNSKLSGADSFQATMQHCFGKSGLIAISVAQWAFAFGGMIAFCIIVGDTIPHVLSSLFPSLREMSFLWLLTDRRAIIVLLVLIISYPLSLYRDIAKLAKASTLALISMAVIVVAVLTQGFRVPQESRGDVKSLLFANSGFFQAVGVISFAFVCHHNSLLIYGSLKKPTLDRFATVTHYSTGVSLLMCLIMGISGFLFFGSETQGNVLNNFPSDNILINIARLCFGLNMLTTLPLEAFVCRSVMTTYYFPDEPFNMNRHLMFTSALVLTSVAMALLTCNLGAVFELIGATSAASLAYIFPPLCYIKLSNVSRKAKIPAYICIVFGVTVMVVSLIQAIGKMINNEGGAATCSV</sequence>
<dbReference type="EMBL" id="JBFXLS010000004">
    <property type="protein sequence ID" value="KAL2833381.1"/>
    <property type="molecule type" value="Genomic_DNA"/>
</dbReference>
<organism evidence="11 12">
    <name type="scientific">Aspergillus cavernicola</name>
    <dbReference type="NCBI Taxonomy" id="176166"/>
    <lineage>
        <taxon>Eukaryota</taxon>
        <taxon>Fungi</taxon>
        <taxon>Dikarya</taxon>
        <taxon>Ascomycota</taxon>
        <taxon>Pezizomycotina</taxon>
        <taxon>Eurotiomycetes</taxon>
        <taxon>Eurotiomycetidae</taxon>
        <taxon>Eurotiales</taxon>
        <taxon>Aspergillaceae</taxon>
        <taxon>Aspergillus</taxon>
        <taxon>Aspergillus subgen. Nidulantes</taxon>
    </lineage>
</organism>
<feature type="transmembrane region" description="Helical" evidence="9">
    <location>
        <begin position="485"/>
        <end position="506"/>
    </location>
</feature>
<feature type="compositionally biased region" description="Low complexity" evidence="8">
    <location>
        <begin position="42"/>
        <end position="53"/>
    </location>
</feature>
<evidence type="ECO:0000256" key="1">
    <source>
        <dbReference type="ARBA" id="ARBA00004141"/>
    </source>
</evidence>
<evidence type="ECO:0000313" key="11">
    <source>
        <dbReference type="EMBL" id="KAL2833381.1"/>
    </source>
</evidence>
<keyword evidence="5" id="KW-0029">Amino-acid transport</keyword>
<evidence type="ECO:0000256" key="2">
    <source>
        <dbReference type="ARBA" id="ARBA00008066"/>
    </source>
</evidence>